<evidence type="ECO:0000313" key="3">
    <source>
        <dbReference type="Proteomes" id="UP001189624"/>
    </source>
</evidence>
<gene>
    <name evidence="2" type="ORF">AYBTSS11_LOCUS18741</name>
</gene>
<feature type="transmembrane region" description="Helical" evidence="1">
    <location>
        <begin position="114"/>
        <end position="133"/>
    </location>
</feature>
<accession>A0AA86VJR0</accession>
<organism evidence="2 3">
    <name type="scientific">Sphenostylis stenocarpa</name>
    <dbReference type="NCBI Taxonomy" id="92480"/>
    <lineage>
        <taxon>Eukaryota</taxon>
        <taxon>Viridiplantae</taxon>
        <taxon>Streptophyta</taxon>
        <taxon>Embryophyta</taxon>
        <taxon>Tracheophyta</taxon>
        <taxon>Spermatophyta</taxon>
        <taxon>Magnoliopsida</taxon>
        <taxon>eudicotyledons</taxon>
        <taxon>Gunneridae</taxon>
        <taxon>Pentapetalae</taxon>
        <taxon>rosids</taxon>
        <taxon>fabids</taxon>
        <taxon>Fabales</taxon>
        <taxon>Fabaceae</taxon>
        <taxon>Papilionoideae</taxon>
        <taxon>50 kb inversion clade</taxon>
        <taxon>NPAAA clade</taxon>
        <taxon>indigoferoid/millettioid clade</taxon>
        <taxon>Phaseoleae</taxon>
        <taxon>Sphenostylis</taxon>
    </lineage>
</organism>
<keyword evidence="1" id="KW-1133">Transmembrane helix</keyword>
<evidence type="ECO:0000256" key="1">
    <source>
        <dbReference type="SAM" id="Phobius"/>
    </source>
</evidence>
<dbReference type="AlphaFoldDB" id="A0AA86VJR0"/>
<protein>
    <submittedName>
        <fullName evidence="2">Uncharacterized protein</fullName>
    </submittedName>
</protein>
<keyword evidence="1" id="KW-0472">Membrane</keyword>
<dbReference type="Gramene" id="rna-AYBTSS11_LOCUS18741">
    <property type="protein sequence ID" value="CAJ1961462.1"/>
    <property type="gene ID" value="gene-AYBTSS11_LOCUS18741"/>
</dbReference>
<reference evidence="2" key="1">
    <citation type="submission" date="2023-10" db="EMBL/GenBank/DDBJ databases">
        <authorList>
            <person name="Domelevo Entfellner J.-B."/>
        </authorList>
    </citation>
    <scope>NUCLEOTIDE SEQUENCE</scope>
</reference>
<sequence>MDEMGQRGVKPNDSINEMDLSVSLSELSFIFRDINLFLRLRTIINSNCFTIQEKSLFVATVVDSNLTISDSHPLWASYCHLTPSLLNLYNIVRIGKEKKIYVCFSCRVVLLAEIRVKVLILLSLGILLFLSSIEGFQVFKRRLQSLVVAILDIVENWGQMWPKSAMLLQKVEEPFTPSFEGVLGGFGKKVDTEAMVLDSILSSPRLKSPSFRRQFTKDELGSWSTLVQRHRFLLSALVLLTLLCTVYLYFAVTLGASGTCSGLTGAQRASCHMELVKDSMAKGKLKFL</sequence>
<dbReference type="PANTHER" id="PTHR34774">
    <property type="entry name" value="EPHRIN-A3 PROTEIN"/>
    <property type="match status" value="1"/>
</dbReference>
<evidence type="ECO:0000313" key="2">
    <source>
        <dbReference type="EMBL" id="CAJ1961462.1"/>
    </source>
</evidence>
<feature type="transmembrane region" description="Helical" evidence="1">
    <location>
        <begin position="232"/>
        <end position="252"/>
    </location>
</feature>
<dbReference type="PANTHER" id="PTHR34774:SF1">
    <property type="entry name" value="EPHRIN-A3 PROTEIN"/>
    <property type="match status" value="1"/>
</dbReference>
<proteinExistence type="predicted"/>
<keyword evidence="3" id="KW-1185">Reference proteome</keyword>
<name>A0AA86VJR0_9FABA</name>
<keyword evidence="1" id="KW-0812">Transmembrane</keyword>
<dbReference type="EMBL" id="OY731403">
    <property type="protein sequence ID" value="CAJ1961462.1"/>
    <property type="molecule type" value="Genomic_DNA"/>
</dbReference>
<dbReference type="Proteomes" id="UP001189624">
    <property type="component" value="Chromosome 6"/>
</dbReference>